<dbReference type="GO" id="GO:0022857">
    <property type="term" value="F:transmembrane transporter activity"/>
    <property type="evidence" value="ECO:0007669"/>
    <property type="project" value="TreeGrafter"/>
</dbReference>
<dbReference type="GO" id="GO:0098796">
    <property type="term" value="C:membrane protein complex"/>
    <property type="evidence" value="ECO:0007669"/>
    <property type="project" value="UniProtKB-ARBA"/>
</dbReference>
<dbReference type="Gene3D" id="3.40.50.300">
    <property type="entry name" value="P-loop containing nucleotide triphosphate hydrolases"/>
    <property type="match status" value="1"/>
</dbReference>
<dbReference type="InterPro" id="IPR017911">
    <property type="entry name" value="MacB-like_ATP-bd"/>
</dbReference>
<dbReference type="GO" id="GO:0003677">
    <property type="term" value="F:DNA binding"/>
    <property type="evidence" value="ECO:0007669"/>
    <property type="project" value="InterPro"/>
</dbReference>
<feature type="domain" description="ABC transporter" evidence="5">
    <location>
        <begin position="5"/>
        <end position="246"/>
    </location>
</feature>
<keyword evidence="1" id="KW-0813">Transport</keyword>
<organism evidence="6">
    <name type="scientific">hydrothermal vent metagenome</name>
    <dbReference type="NCBI Taxonomy" id="652676"/>
    <lineage>
        <taxon>unclassified sequences</taxon>
        <taxon>metagenomes</taxon>
        <taxon>ecological metagenomes</taxon>
    </lineage>
</organism>
<accession>A0A3B0ULD1</accession>
<evidence type="ECO:0000256" key="2">
    <source>
        <dbReference type="ARBA" id="ARBA00022741"/>
    </source>
</evidence>
<dbReference type="GO" id="GO:0005886">
    <property type="term" value="C:plasma membrane"/>
    <property type="evidence" value="ECO:0007669"/>
    <property type="project" value="TreeGrafter"/>
</dbReference>
<dbReference type="GO" id="GO:0016887">
    <property type="term" value="F:ATP hydrolysis activity"/>
    <property type="evidence" value="ECO:0007669"/>
    <property type="project" value="InterPro"/>
</dbReference>
<dbReference type="Pfam" id="PF00005">
    <property type="entry name" value="ABC_tran"/>
    <property type="match status" value="1"/>
</dbReference>
<dbReference type="GO" id="GO:0005524">
    <property type="term" value="F:ATP binding"/>
    <property type="evidence" value="ECO:0007669"/>
    <property type="project" value="UniProtKB-KW"/>
</dbReference>
<gene>
    <name evidence="6" type="ORF">MNBD_CHLOROFLEXI01-1321</name>
</gene>
<reference evidence="6" key="1">
    <citation type="submission" date="2018-06" db="EMBL/GenBank/DDBJ databases">
        <authorList>
            <person name="Zhirakovskaya E."/>
        </authorList>
    </citation>
    <scope>NUCLEOTIDE SEQUENCE</scope>
</reference>
<dbReference type="SUPFAM" id="SSF52540">
    <property type="entry name" value="P-loop containing nucleoside triphosphate hydrolases"/>
    <property type="match status" value="1"/>
</dbReference>
<feature type="region of interest" description="Disordered" evidence="4">
    <location>
        <begin position="284"/>
        <end position="326"/>
    </location>
</feature>
<sequence length="326" mass="35880">MKPFIVCENLVKIYKVAELEVIAVQGLDLTVQKGELIGIVGASGSGKSTFLNVLGGLDRPSAGKVEVNGRNLLKLSDTQLDAYRRNEVGFIWQQSARNLIPYLTAKENIELPMTIAGVSPRQKRAWAQELLEAVGLWEHRQHKLAQLSGGQQQRVAIAVSLANKPSLLLGDEPTGELDSATSDDTLALFQRLNEQFGLTTIIVTHDPQVSKAVDRVVTIRDGRTSSETVRRANRTEEQTDAETVFDEYVMVDGAGRLQIPPEMREKIGLSDRVTITMSEDGGVLVKPVAGNDKKVGRDGRSPTITDEPPKVQPKGLRRLLDRWKAR</sequence>
<dbReference type="InterPro" id="IPR003593">
    <property type="entry name" value="AAA+_ATPase"/>
</dbReference>
<evidence type="ECO:0000256" key="1">
    <source>
        <dbReference type="ARBA" id="ARBA00022448"/>
    </source>
</evidence>
<dbReference type="EMBL" id="UOEU01000013">
    <property type="protein sequence ID" value="VAW29910.1"/>
    <property type="molecule type" value="Genomic_DNA"/>
</dbReference>
<dbReference type="PANTHER" id="PTHR24220">
    <property type="entry name" value="IMPORT ATP-BINDING PROTEIN"/>
    <property type="match status" value="1"/>
</dbReference>
<dbReference type="InterPro" id="IPR027417">
    <property type="entry name" value="P-loop_NTPase"/>
</dbReference>
<feature type="compositionally biased region" description="Basic and acidic residues" evidence="4">
    <location>
        <begin position="291"/>
        <end position="300"/>
    </location>
</feature>
<evidence type="ECO:0000313" key="6">
    <source>
        <dbReference type="EMBL" id="VAW29910.1"/>
    </source>
</evidence>
<dbReference type="AlphaFoldDB" id="A0A3B0ULD1"/>
<dbReference type="PANTHER" id="PTHR24220:SF685">
    <property type="entry name" value="ABC TRANSPORTER RELATED"/>
    <property type="match status" value="1"/>
</dbReference>
<evidence type="ECO:0000256" key="3">
    <source>
        <dbReference type="ARBA" id="ARBA00022840"/>
    </source>
</evidence>
<dbReference type="SMART" id="SM00382">
    <property type="entry name" value="AAA"/>
    <property type="match status" value="1"/>
</dbReference>
<dbReference type="InterPro" id="IPR017871">
    <property type="entry name" value="ABC_transporter-like_CS"/>
</dbReference>
<dbReference type="InterPro" id="IPR007159">
    <property type="entry name" value="SpoVT-AbrB_dom"/>
</dbReference>
<evidence type="ECO:0000256" key="4">
    <source>
        <dbReference type="SAM" id="MobiDB-lite"/>
    </source>
</evidence>
<proteinExistence type="predicted"/>
<dbReference type="FunFam" id="3.40.50.300:FF:000032">
    <property type="entry name" value="Export ABC transporter ATP-binding protein"/>
    <property type="match status" value="1"/>
</dbReference>
<dbReference type="CDD" id="cd03255">
    <property type="entry name" value="ABC_MJ0796_LolCDE_FtsE"/>
    <property type="match status" value="1"/>
</dbReference>
<evidence type="ECO:0000259" key="5">
    <source>
        <dbReference type="PROSITE" id="PS50893"/>
    </source>
</evidence>
<dbReference type="InterPro" id="IPR015854">
    <property type="entry name" value="ABC_transpr_LolD-like"/>
</dbReference>
<name>A0A3B0ULD1_9ZZZZ</name>
<dbReference type="PROSITE" id="PS50893">
    <property type="entry name" value="ABC_TRANSPORTER_2"/>
    <property type="match status" value="1"/>
</dbReference>
<dbReference type="PROSITE" id="PS00211">
    <property type="entry name" value="ABC_TRANSPORTER_1"/>
    <property type="match status" value="1"/>
</dbReference>
<dbReference type="SMART" id="SM00966">
    <property type="entry name" value="SpoVT_AbrB"/>
    <property type="match status" value="1"/>
</dbReference>
<dbReference type="InterPro" id="IPR003439">
    <property type="entry name" value="ABC_transporter-like_ATP-bd"/>
</dbReference>
<protein>
    <submittedName>
        <fullName evidence="6">ABC-type antimicrobial peptide transport system, ATPase component</fullName>
    </submittedName>
</protein>
<keyword evidence="2" id="KW-0547">Nucleotide-binding</keyword>
<keyword evidence="3" id="KW-0067">ATP-binding</keyword>